<evidence type="ECO:0000313" key="1">
    <source>
        <dbReference type="EMBL" id="RDY70419.1"/>
    </source>
</evidence>
<dbReference type="EMBL" id="QTLC01000047">
    <property type="protein sequence ID" value="RDY70419.1"/>
    <property type="molecule type" value="Genomic_DNA"/>
</dbReference>
<accession>A0A3D8VLW6</accession>
<comment type="caution">
    <text evidence="1">The sequence shown here is derived from an EMBL/GenBank/DDBJ whole genome shotgun (WGS) entry which is preliminary data.</text>
</comment>
<evidence type="ECO:0000313" key="2">
    <source>
        <dbReference type="Proteomes" id="UP000257032"/>
    </source>
</evidence>
<dbReference type="AlphaFoldDB" id="A0A3D8VLW6"/>
<sequence length="60" mass="7082">MRTKFGQIQCELENYKILKDRKDVTNKMLEFEAYEQFENAYHIEAETKTGSVTVQPPVQL</sequence>
<dbReference type="Proteomes" id="UP000257032">
    <property type="component" value="Unassembled WGS sequence"/>
</dbReference>
<name>A0A3D8VLW6_9BACI</name>
<reference evidence="1 2" key="1">
    <citation type="submission" date="2018-08" db="EMBL/GenBank/DDBJ databases">
        <title>Genome sequence of strict halophilic Halobacillus trueperi SS1 isolated from Lunsu, a salty water body of North West Himalayas.</title>
        <authorList>
            <person name="Gupta S."/>
            <person name="Sharma P."/>
            <person name="Dev K."/>
            <person name="Baumler D."/>
            <person name="Sourirajan A."/>
        </authorList>
    </citation>
    <scope>NUCLEOTIDE SEQUENCE [LARGE SCALE GENOMIC DNA]</scope>
    <source>
        <strain evidence="1 2">SS1</strain>
    </source>
</reference>
<protein>
    <submittedName>
        <fullName evidence="1">Uncharacterized protein</fullName>
    </submittedName>
</protein>
<gene>
    <name evidence="1" type="ORF">DXT76_13335</name>
</gene>
<proteinExistence type="predicted"/>
<organism evidence="1 2">
    <name type="scientific">Halobacillus trueperi</name>
    <dbReference type="NCBI Taxonomy" id="156205"/>
    <lineage>
        <taxon>Bacteria</taxon>
        <taxon>Bacillati</taxon>
        <taxon>Bacillota</taxon>
        <taxon>Bacilli</taxon>
        <taxon>Bacillales</taxon>
        <taxon>Bacillaceae</taxon>
        <taxon>Halobacillus</taxon>
    </lineage>
</organism>